<evidence type="ECO:0000256" key="3">
    <source>
        <dbReference type="ARBA" id="ARBA00023136"/>
    </source>
</evidence>
<dbReference type="EMBL" id="PDBW01000001">
    <property type="protein sequence ID" value="PFH03059.1"/>
    <property type="molecule type" value="Genomic_DNA"/>
</dbReference>
<feature type="domain" description="SHS2" evidence="7">
    <location>
        <begin position="5"/>
        <end position="193"/>
    </location>
</feature>
<comment type="subcellular location">
    <subcellularLocation>
        <location evidence="5">Cell membrane</location>
        <topology evidence="5">Peripheral membrane protein</topology>
        <orientation evidence="5">Cytoplasmic side</orientation>
    </subcellularLocation>
    <text evidence="5">Localizes to the Z ring in an FtsZ-dependent manner. Targeted to the membrane through a conserved C-terminal amphipathic helix.</text>
</comment>
<dbReference type="GO" id="GO:0043093">
    <property type="term" value="P:FtsZ-dependent cytokinesis"/>
    <property type="evidence" value="ECO:0007669"/>
    <property type="project" value="UniProtKB-UniRule"/>
</dbReference>
<dbReference type="InterPro" id="IPR020823">
    <property type="entry name" value="Cell_div_FtsA"/>
</dbReference>
<sequence length="413" mass="44759">MDDIISCIDIGTTKVCAIVAKLDENGNVEILGRATEPCSGVKKGVIVDIDSVSNALKSCAQKIRALLNIDIENVYVNVMGSHVDVFFNKAAVDILRPDRQITSEDVERTLKKVEDVKLPDNVQIIDVIPRQYIVDGCDEIVDPVGMAGVKLELEADVVVGKITTFNNIIKSLDNANIKVNGFIAEALAVGDLVLSPEEKDIGAILIDVGGGVTNISVFKNKCLALYDSIPVGGDHITNDISIGLKVSLNDAEKLKRDYGLALTSLIDNDHDITINEFSENTKRTIKVSEVVEIIEARVQEIFSLCKERLEQEGILNGFNGGIVLAGGGISYIDGSVQSAKEIFGLPVRIVSYKALEIKNAEHVTAMATVKYVANRIKSEAKGGGTKNNKPGKQKQKKEYGFLKKIASFFHGLF</sequence>
<proteinExistence type="inferred from homology"/>
<keyword evidence="2 5" id="KW-0132">Cell division</keyword>
<dbReference type="Gene3D" id="3.30.420.40">
    <property type="match status" value="2"/>
</dbReference>
<organism evidence="8 9">
    <name type="scientific">Acetivibrio thermocellus AD2</name>
    <dbReference type="NCBI Taxonomy" id="1138384"/>
    <lineage>
        <taxon>Bacteria</taxon>
        <taxon>Bacillati</taxon>
        <taxon>Bacillota</taxon>
        <taxon>Clostridia</taxon>
        <taxon>Eubacteriales</taxon>
        <taxon>Oscillospiraceae</taxon>
        <taxon>Acetivibrio</taxon>
    </lineage>
</organism>
<keyword evidence="1 5" id="KW-1003">Cell membrane</keyword>
<evidence type="ECO:0000256" key="5">
    <source>
        <dbReference type="HAMAP-Rule" id="MF_02033"/>
    </source>
</evidence>
<dbReference type="GO" id="GO:0032153">
    <property type="term" value="C:cell division site"/>
    <property type="evidence" value="ECO:0007669"/>
    <property type="project" value="UniProtKB-UniRule"/>
</dbReference>
<dbReference type="PANTHER" id="PTHR32432:SF4">
    <property type="entry name" value="CELL DIVISION PROTEIN FTSA"/>
    <property type="match status" value="1"/>
</dbReference>
<evidence type="ECO:0000256" key="1">
    <source>
        <dbReference type="ARBA" id="ARBA00022475"/>
    </source>
</evidence>
<dbReference type="Gene3D" id="3.30.1490.110">
    <property type="match status" value="1"/>
</dbReference>
<protein>
    <recommendedName>
        <fullName evidence="5 6">Cell division protein FtsA</fullName>
    </recommendedName>
</protein>
<dbReference type="HAMAP" id="MF_02033">
    <property type="entry name" value="FtsA"/>
    <property type="match status" value="1"/>
</dbReference>
<name>A0AB36TGM1_ACETH</name>
<dbReference type="GeneID" id="35803780"/>
<evidence type="ECO:0000256" key="4">
    <source>
        <dbReference type="ARBA" id="ARBA00023306"/>
    </source>
</evidence>
<dbReference type="RefSeq" id="WP_003517900.1">
    <property type="nucleotide sequence ID" value="NZ_CP013828.1"/>
</dbReference>
<dbReference type="InterPro" id="IPR043129">
    <property type="entry name" value="ATPase_NBD"/>
</dbReference>
<keyword evidence="4 5" id="KW-0131">Cell cycle</keyword>
<dbReference type="InterPro" id="IPR003494">
    <property type="entry name" value="SHS2_FtsA"/>
</dbReference>
<dbReference type="SMART" id="SM00842">
    <property type="entry name" value="FtsA"/>
    <property type="match status" value="1"/>
</dbReference>
<dbReference type="NCBIfam" id="TIGR01174">
    <property type="entry name" value="ftsA"/>
    <property type="match status" value="1"/>
</dbReference>
<dbReference type="Pfam" id="PF14450">
    <property type="entry name" value="FtsA"/>
    <property type="match status" value="1"/>
</dbReference>
<dbReference type="Pfam" id="PF02491">
    <property type="entry name" value="SHS2_FTSA"/>
    <property type="match status" value="1"/>
</dbReference>
<comment type="caution">
    <text evidence="8">The sequence shown here is derived from an EMBL/GenBank/DDBJ whole genome shotgun (WGS) entry which is preliminary data.</text>
</comment>
<dbReference type="AlphaFoldDB" id="A0AB36TGM1"/>
<accession>A0AB36TGM1</accession>
<dbReference type="GO" id="GO:0009898">
    <property type="term" value="C:cytoplasmic side of plasma membrane"/>
    <property type="evidence" value="ECO:0007669"/>
    <property type="project" value="UniProtKB-UniRule"/>
</dbReference>
<evidence type="ECO:0000313" key="8">
    <source>
        <dbReference type="EMBL" id="PFH03059.1"/>
    </source>
</evidence>
<dbReference type="PANTHER" id="PTHR32432">
    <property type="entry name" value="CELL DIVISION PROTEIN FTSA-RELATED"/>
    <property type="match status" value="1"/>
</dbReference>
<dbReference type="PIRSF" id="PIRSF003101">
    <property type="entry name" value="FtsA"/>
    <property type="match status" value="1"/>
</dbReference>
<dbReference type="InterPro" id="IPR050696">
    <property type="entry name" value="FtsA/MreB"/>
</dbReference>
<dbReference type="Proteomes" id="UP000223596">
    <property type="component" value="Unassembled WGS sequence"/>
</dbReference>
<reference evidence="8 9" key="1">
    <citation type="submission" date="2017-09" db="EMBL/GenBank/DDBJ databases">
        <title>Evaluation of Pacific Biosciences Sequencing Technology to Finishing C. thermocellum Genome Sequences.</title>
        <authorList>
            <person name="Brown S."/>
        </authorList>
    </citation>
    <scope>NUCLEOTIDE SEQUENCE [LARGE SCALE GENOMIC DNA]</scope>
    <source>
        <strain evidence="8 9">AD2</strain>
    </source>
</reference>
<dbReference type="CDD" id="cd24048">
    <property type="entry name" value="ASKHA_NBD_FtsA"/>
    <property type="match status" value="1"/>
</dbReference>
<evidence type="ECO:0000259" key="7">
    <source>
        <dbReference type="SMART" id="SM00842"/>
    </source>
</evidence>
<evidence type="ECO:0000313" key="9">
    <source>
        <dbReference type="Proteomes" id="UP000223596"/>
    </source>
</evidence>
<dbReference type="SUPFAM" id="SSF53067">
    <property type="entry name" value="Actin-like ATPase domain"/>
    <property type="match status" value="2"/>
</dbReference>
<evidence type="ECO:0000256" key="2">
    <source>
        <dbReference type="ARBA" id="ARBA00022618"/>
    </source>
</evidence>
<gene>
    <name evidence="5" type="primary">ftsA</name>
    <name evidence="8" type="ORF">M972_111855</name>
</gene>
<comment type="similarity">
    <text evidence="5 6">Belongs to the FtsA/MreB family.</text>
</comment>
<evidence type="ECO:0000256" key="6">
    <source>
        <dbReference type="PIRNR" id="PIRNR003101"/>
    </source>
</evidence>
<comment type="function">
    <text evidence="5 6">Cell division protein that is involved in the assembly of the Z ring. May serve as a membrane anchor for the Z ring.</text>
</comment>
<comment type="subunit">
    <text evidence="5">Self-interacts. Interacts with FtsZ.</text>
</comment>
<keyword evidence="3 5" id="KW-0472">Membrane</keyword>